<reference evidence="1" key="1">
    <citation type="submission" date="2015-12" db="EMBL/GenBank/DDBJ databases">
        <title>Gene expression during late stages of embryo sac development: a critical building block for successful pollen-pistil interactions.</title>
        <authorList>
            <person name="Liu Y."/>
            <person name="Joly V."/>
            <person name="Sabar M."/>
            <person name="Matton D.P."/>
        </authorList>
    </citation>
    <scope>NUCLEOTIDE SEQUENCE</scope>
</reference>
<dbReference type="AlphaFoldDB" id="A0A0V0GQE3"/>
<dbReference type="EMBL" id="GEDG01033451">
    <property type="protein sequence ID" value="JAP10248.1"/>
    <property type="molecule type" value="Transcribed_RNA"/>
</dbReference>
<protein>
    <submittedName>
        <fullName evidence="1">Putative ovule protein</fullName>
    </submittedName>
</protein>
<accession>A0A0V0GQE3</accession>
<name>A0A0V0GQE3_SOLCH</name>
<feature type="non-terminal residue" evidence="1">
    <location>
        <position position="1"/>
    </location>
</feature>
<evidence type="ECO:0000313" key="1">
    <source>
        <dbReference type="EMBL" id="JAP10248.1"/>
    </source>
</evidence>
<proteinExistence type="predicted"/>
<organism evidence="1">
    <name type="scientific">Solanum chacoense</name>
    <name type="common">Chaco potato</name>
    <dbReference type="NCBI Taxonomy" id="4108"/>
    <lineage>
        <taxon>Eukaryota</taxon>
        <taxon>Viridiplantae</taxon>
        <taxon>Streptophyta</taxon>
        <taxon>Embryophyta</taxon>
        <taxon>Tracheophyta</taxon>
        <taxon>Spermatophyta</taxon>
        <taxon>Magnoliopsida</taxon>
        <taxon>eudicotyledons</taxon>
        <taxon>Gunneridae</taxon>
        <taxon>Pentapetalae</taxon>
        <taxon>asterids</taxon>
        <taxon>lamiids</taxon>
        <taxon>Solanales</taxon>
        <taxon>Solanaceae</taxon>
        <taxon>Solanoideae</taxon>
        <taxon>Solaneae</taxon>
        <taxon>Solanum</taxon>
    </lineage>
</organism>
<sequence length="70" mass="8149">LIEVNYKYNPKFDLSRQVVPAITTLHQHKITMKSVQNTPLFFLFVNNRDVRASLHTPRCHLPASIVTHHD</sequence>